<dbReference type="PROSITE" id="PS00059">
    <property type="entry name" value="ADH_ZINC"/>
    <property type="match status" value="1"/>
</dbReference>
<dbReference type="SUPFAM" id="SSF50129">
    <property type="entry name" value="GroES-like"/>
    <property type="match status" value="1"/>
</dbReference>
<sequence length="363" mass="38964">MVEQPTSYEIPKTQKAAVVTQYGEDFKVEVQTDFPVPEIKSDEILVRLYSSGVCHSDLSAIKGSWGSKMQVQVAGHEGYGYIVKHGSLVDPTAYPLGTKVGVPLLYNPCRTCSACLIPDGEAFCLKSKFYSTHINGTWQQYVNIHSQYVIPVPDISKEHENEIGPILCGGLTVYRGIKSSQARAGKTIVVTGAGGGLGSLAIQYATAIGLRVIAIDTGADKEALTKKLGAEVFIDYAKEKDIVSAVKNATGGLGAHVVLSLAPSEASYNQTLHYLAVQGTLICIGLPKVGVNLTFPPMLAIMKGIRIIGSLVGTRNDILEALDFLARDKVHPSITVHPIEDIQAILDRMDKGQLPGRAVITFD</sequence>
<keyword evidence="6" id="KW-0560">Oxidoreductase</keyword>
<dbReference type="InterPro" id="IPR011032">
    <property type="entry name" value="GroES-like_sf"/>
</dbReference>
<dbReference type="PANTHER" id="PTHR42940:SF3">
    <property type="entry name" value="ALCOHOL DEHYDROGENASE 1-RELATED"/>
    <property type="match status" value="1"/>
</dbReference>
<dbReference type="FunFam" id="3.40.50.720:FF:000039">
    <property type="entry name" value="Alcohol dehydrogenase AdhP"/>
    <property type="match status" value="1"/>
</dbReference>
<keyword evidence="4 8" id="KW-0479">Metal-binding</keyword>
<dbReference type="InterPro" id="IPR020843">
    <property type="entry name" value="ER"/>
</dbReference>
<evidence type="ECO:0000313" key="11">
    <source>
        <dbReference type="Proteomes" id="UP000189580"/>
    </source>
</evidence>
<dbReference type="Pfam" id="PF08240">
    <property type="entry name" value="ADH_N"/>
    <property type="match status" value="1"/>
</dbReference>
<dbReference type="Gene3D" id="3.90.180.10">
    <property type="entry name" value="Medium-chain alcohol dehydrogenases, catalytic domain"/>
    <property type="match status" value="1"/>
</dbReference>
<dbReference type="InterPro" id="IPR013154">
    <property type="entry name" value="ADH-like_N"/>
</dbReference>
<keyword evidence="5 8" id="KW-0862">Zinc</keyword>
<dbReference type="KEGG" id="slb:AWJ20_5255"/>
<name>A0A161HFI1_9ASCO</name>
<proteinExistence type="inferred from homology"/>
<comment type="similarity">
    <text evidence="2 8">Belongs to the zinc-containing alcohol dehydrogenase family.</text>
</comment>
<evidence type="ECO:0000256" key="2">
    <source>
        <dbReference type="ARBA" id="ARBA00008072"/>
    </source>
</evidence>
<evidence type="ECO:0000256" key="1">
    <source>
        <dbReference type="ARBA" id="ARBA00001947"/>
    </source>
</evidence>
<dbReference type="InterPro" id="IPR036291">
    <property type="entry name" value="NAD(P)-bd_dom_sf"/>
</dbReference>
<evidence type="ECO:0000259" key="9">
    <source>
        <dbReference type="SMART" id="SM00829"/>
    </source>
</evidence>
<evidence type="ECO:0000256" key="6">
    <source>
        <dbReference type="ARBA" id="ARBA00023002"/>
    </source>
</evidence>
<feature type="domain" description="Enoyl reductase (ER)" evidence="9">
    <location>
        <begin position="23"/>
        <end position="360"/>
    </location>
</feature>
<accession>A0A161HFI1</accession>
<evidence type="ECO:0000256" key="7">
    <source>
        <dbReference type="ARBA" id="ARBA00023027"/>
    </source>
</evidence>
<reference evidence="10 11" key="1">
    <citation type="submission" date="2016-02" db="EMBL/GenBank/DDBJ databases">
        <title>Complete genome sequence and transcriptome regulation of the pentose utilising yeast Sugiyamaella lignohabitans.</title>
        <authorList>
            <person name="Bellasio M."/>
            <person name="Peymann A."/>
            <person name="Valli M."/>
            <person name="Sipitzky M."/>
            <person name="Graf A."/>
            <person name="Sauer M."/>
            <person name="Marx H."/>
            <person name="Mattanovich D."/>
        </authorList>
    </citation>
    <scope>NUCLEOTIDE SEQUENCE [LARGE SCALE GENOMIC DNA]</scope>
    <source>
        <strain evidence="10 11">CBS 10342</strain>
    </source>
</reference>
<gene>
    <name evidence="10" type="primary">ADH2</name>
    <name evidence="10" type="ORF">AWJ20_5255</name>
</gene>
<dbReference type="EMBL" id="CP014502">
    <property type="protein sequence ID" value="ANB14290.1"/>
    <property type="molecule type" value="Genomic_DNA"/>
</dbReference>
<dbReference type="RefSeq" id="XP_018736767.1">
    <property type="nucleotide sequence ID" value="XM_018882385.1"/>
</dbReference>
<dbReference type="InterPro" id="IPR013149">
    <property type="entry name" value="ADH-like_C"/>
</dbReference>
<organism evidence="10 11">
    <name type="scientific">Sugiyamaella lignohabitans</name>
    <dbReference type="NCBI Taxonomy" id="796027"/>
    <lineage>
        <taxon>Eukaryota</taxon>
        <taxon>Fungi</taxon>
        <taxon>Dikarya</taxon>
        <taxon>Ascomycota</taxon>
        <taxon>Saccharomycotina</taxon>
        <taxon>Dipodascomycetes</taxon>
        <taxon>Dipodascales</taxon>
        <taxon>Trichomonascaceae</taxon>
        <taxon>Sugiyamaella</taxon>
    </lineage>
</organism>
<dbReference type="Gene3D" id="3.40.50.720">
    <property type="entry name" value="NAD(P)-binding Rossmann-like Domain"/>
    <property type="match status" value="1"/>
</dbReference>
<protein>
    <recommendedName>
        <fullName evidence="3">alcohol dehydrogenase</fullName>
        <ecNumber evidence="3">1.1.1.1</ecNumber>
    </recommendedName>
</protein>
<dbReference type="Proteomes" id="UP000189580">
    <property type="component" value="Chromosome d"/>
</dbReference>
<comment type="cofactor">
    <cofactor evidence="1 8">
        <name>Zn(2+)</name>
        <dbReference type="ChEBI" id="CHEBI:29105"/>
    </cofactor>
</comment>
<dbReference type="InterPro" id="IPR002328">
    <property type="entry name" value="ADH_Zn_CS"/>
</dbReference>
<dbReference type="GO" id="GO:0008270">
    <property type="term" value="F:zinc ion binding"/>
    <property type="evidence" value="ECO:0007669"/>
    <property type="project" value="InterPro"/>
</dbReference>
<dbReference type="EC" id="1.1.1.1" evidence="3"/>
<evidence type="ECO:0000256" key="3">
    <source>
        <dbReference type="ARBA" id="ARBA00013190"/>
    </source>
</evidence>
<keyword evidence="7" id="KW-0520">NAD</keyword>
<dbReference type="GO" id="GO:0005737">
    <property type="term" value="C:cytoplasm"/>
    <property type="evidence" value="ECO:0007669"/>
    <property type="project" value="TreeGrafter"/>
</dbReference>
<dbReference type="Pfam" id="PF00107">
    <property type="entry name" value="ADH_zinc_N"/>
    <property type="match status" value="1"/>
</dbReference>
<dbReference type="GO" id="GO:0004022">
    <property type="term" value="F:alcohol dehydrogenase (NAD+) activity"/>
    <property type="evidence" value="ECO:0007669"/>
    <property type="project" value="UniProtKB-EC"/>
</dbReference>
<dbReference type="SUPFAM" id="SSF51735">
    <property type="entry name" value="NAD(P)-binding Rossmann-fold domains"/>
    <property type="match status" value="1"/>
</dbReference>
<dbReference type="SMART" id="SM00829">
    <property type="entry name" value="PKS_ER"/>
    <property type="match status" value="1"/>
</dbReference>
<evidence type="ECO:0000256" key="8">
    <source>
        <dbReference type="RuleBase" id="RU361277"/>
    </source>
</evidence>
<evidence type="ECO:0000313" key="10">
    <source>
        <dbReference type="EMBL" id="ANB14290.1"/>
    </source>
</evidence>
<dbReference type="CDD" id="cd08297">
    <property type="entry name" value="CAD3"/>
    <property type="match status" value="1"/>
</dbReference>
<dbReference type="PANTHER" id="PTHR42940">
    <property type="entry name" value="ALCOHOL DEHYDROGENASE 1-RELATED"/>
    <property type="match status" value="1"/>
</dbReference>
<dbReference type="AlphaFoldDB" id="A0A161HFI1"/>
<evidence type="ECO:0000256" key="4">
    <source>
        <dbReference type="ARBA" id="ARBA00022723"/>
    </source>
</evidence>
<dbReference type="GeneID" id="30037477"/>
<evidence type="ECO:0000256" key="5">
    <source>
        <dbReference type="ARBA" id="ARBA00022833"/>
    </source>
</evidence>
<dbReference type="OrthoDB" id="1879366at2759"/>
<keyword evidence="11" id="KW-1185">Reference proteome</keyword>